<feature type="non-terminal residue" evidence="2">
    <location>
        <position position="1"/>
    </location>
</feature>
<evidence type="ECO:0000313" key="3">
    <source>
        <dbReference type="Proteomes" id="UP000428333"/>
    </source>
</evidence>
<keyword evidence="1" id="KW-0812">Transmembrane</keyword>
<sequence>MVKLWGLKKKKDSRKELWGGWRLGDVFKWKKGPPGGINFKISIRDGVVFRILYVLEAVVLVSTLCFFFLCCGCHI</sequence>
<keyword evidence="3" id="KW-1185">Reference proteome</keyword>
<protein>
    <submittedName>
        <fullName evidence="2">Uncharacterized protein</fullName>
    </submittedName>
</protein>
<reference evidence="2 3" key="1">
    <citation type="journal article" date="2019" name="Genome Biol. Evol.">
        <title>The Rhododendron genome and chromosomal organization provide insight into shared whole-genome duplications across the heath family (Ericaceae).</title>
        <authorList>
            <person name="Soza V.L."/>
            <person name="Lindsley D."/>
            <person name="Waalkes A."/>
            <person name="Ramage E."/>
            <person name="Patwardhan R.P."/>
            <person name="Burton J.N."/>
            <person name="Adey A."/>
            <person name="Kumar A."/>
            <person name="Qiu R."/>
            <person name="Shendure J."/>
            <person name="Hall B."/>
        </authorList>
    </citation>
    <scope>NUCLEOTIDE SEQUENCE [LARGE SCALE GENOMIC DNA]</scope>
    <source>
        <strain evidence="2">RSF 1966-606</strain>
    </source>
</reference>
<dbReference type="AlphaFoldDB" id="A0A6A4LKH6"/>
<organism evidence="2 3">
    <name type="scientific">Rhododendron williamsianum</name>
    <dbReference type="NCBI Taxonomy" id="262921"/>
    <lineage>
        <taxon>Eukaryota</taxon>
        <taxon>Viridiplantae</taxon>
        <taxon>Streptophyta</taxon>
        <taxon>Embryophyta</taxon>
        <taxon>Tracheophyta</taxon>
        <taxon>Spermatophyta</taxon>
        <taxon>Magnoliopsida</taxon>
        <taxon>eudicotyledons</taxon>
        <taxon>Gunneridae</taxon>
        <taxon>Pentapetalae</taxon>
        <taxon>asterids</taxon>
        <taxon>Ericales</taxon>
        <taxon>Ericaceae</taxon>
        <taxon>Ericoideae</taxon>
        <taxon>Rhodoreae</taxon>
        <taxon>Rhododendron</taxon>
    </lineage>
</organism>
<feature type="transmembrane region" description="Helical" evidence="1">
    <location>
        <begin position="47"/>
        <end position="69"/>
    </location>
</feature>
<dbReference type="Proteomes" id="UP000428333">
    <property type="component" value="Linkage Group LG08"/>
</dbReference>
<keyword evidence="1" id="KW-1133">Transmembrane helix</keyword>
<comment type="caution">
    <text evidence="2">The sequence shown here is derived from an EMBL/GenBank/DDBJ whole genome shotgun (WGS) entry which is preliminary data.</text>
</comment>
<proteinExistence type="predicted"/>
<dbReference type="EMBL" id="QEFC01002090">
    <property type="protein sequence ID" value="KAE9454918.1"/>
    <property type="molecule type" value="Genomic_DNA"/>
</dbReference>
<evidence type="ECO:0000256" key="1">
    <source>
        <dbReference type="SAM" id="Phobius"/>
    </source>
</evidence>
<name>A0A6A4LKH6_9ERIC</name>
<gene>
    <name evidence="2" type="ORF">C3L33_13217</name>
</gene>
<accession>A0A6A4LKH6</accession>
<evidence type="ECO:0000313" key="2">
    <source>
        <dbReference type="EMBL" id="KAE9454918.1"/>
    </source>
</evidence>
<dbReference type="OrthoDB" id="675983at2759"/>
<dbReference type="PANTHER" id="PTHR33726:SF8">
    <property type="entry name" value="TRANSMEMBRANE PROTEIN"/>
    <property type="match status" value="1"/>
</dbReference>
<keyword evidence="1" id="KW-0472">Membrane</keyword>
<dbReference type="PANTHER" id="PTHR33726">
    <property type="entry name" value="TRANSMEMBRANE PROTEIN"/>
    <property type="match status" value="1"/>
</dbReference>